<keyword evidence="1 2" id="KW-0732">Signal</keyword>
<feature type="chain" id="PRO_5035286386" evidence="2">
    <location>
        <begin position="23"/>
        <end position="147"/>
    </location>
</feature>
<dbReference type="RefSeq" id="WP_144847641.1">
    <property type="nucleotide sequence ID" value="NZ_VMRJ01000003.1"/>
</dbReference>
<keyword evidence="5" id="KW-1185">Reference proteome</keyword>
<dbReference type="Pfam" id="PF13778">
    <property type="entry name" value="DUF4174"/>
    <property type="match status" value="1"/>
</dbReference>
<evidence type="ECO:0000256" key="1">
    <source>
        <dbReference type="ARBA" id="ARBA00022729"/>
    </source>
</evidence>
<comment type="caution">
    <text evidence="4">The sequence shown here is derived from an EMBL/GenBank/DDBJ whole genome shotgun (WGS) entry which is preliminary data.</text>
</comment>
<dbReference type="OrthoDB" id="7362103at2"/>
<protein>
    <submittedName>
        <fullName evidence="4">DUF4174 domain-containing protein</fullName>
    </submittedName>
</protein>
<reference evidence="4 5" key="1">
    <citation type="submission" date="2019-07" db="EMBL/GenBank/DDBJ databases">
        <title>Hymenobacter sp. straun FUR1 Genome sequencing and assembly.</title>
        <authorList>
            <person name="Chhetri G."/>
        </authorList>
    </citation>
    <scope>NUCLEOTIDE SEQUENCE [LARGE SCALE GENOMIC DNA]</scope>
    <source>
        <strain evidence="4 5">Fur1</strain>
    </source>
</reference>
<sequence length="147" mass="16468">MKRVIKFLPLALLVLAAWGAAAQAPRPASLAQQLRASHWQKRVLLVGAPTADQADFLQQQKLLATVPNQLRERDFVVLALPYDQFSAADRHYWTQELKQPLTSFAAVLIGKDGGVKRVETQPLAPADLFGTVDKMPMRRQEARRTKK</sequence>
<proteinExistence type="predicted"/>
<evidence type="ECO:0000259" key="3">
    <source>
        <dbReference type="Pfam" id="PF13778"/>
    </source>
</evidence>
<evidence type="ECO:0000313" key="5">
    <source>
        <dbReference type="Proteomes" id="UP000317624"/>
    </source>
</evidence>
<feature type="domain" description="DUF4174" evidence="3">
    <location>
        <begin position="34"/>
        <end position="141"/>
    </location>
</feature>
<name>A0A558BUB3_9BACT</name>
<dbReference type="AlphaFoldDB" id="A0A558BUB3"/>
<accession>A0A558BUB3</accession>
<dbReference type="InterPro" id="IPR025232">
    <property type="entry name" value="DUF4174"/>
</dbReference>
<evidence type="ECO:0000313" key="4">
    <source>
        <dbReference type="EMBL" id="TVT40092.1"/>
    </source>
</evidence>
<feature type="signal peptide" evidence="2">
    <location>
        <begin position="1"/>
        <end position="22"/>
    </location>
</feature>
<dbReference type="Proteomes" id="UP000317624">
    <property type="component" value="Unassembled WGS sequence"/>
</dbReference>
<organism evidence="4 5">
    <name type="scientific">Hymenobacter setariae</name>
    <dbReference type="NCBI Taxonomy" id="2594794"/>
    <lineage>
        <taxon>Bacteria</taxon>
        <taxon>Pseudomonadati</taxon>
        <taxon>Bacteroidota</taxon>
        <taxon>Cytophagia</taxon>
        <taxon>Cytophagales</taxon>
        <taxon>Hymenobacteraceae</taxon>
        <taxon>Hymenobacter</taxon>
    </lineage>
</organism>
<dbReference type="EMBL" id="VMRJ01000003">
    <property type="protein sequence ID" value="TVT40092.1"/>
    <property type="molecule type" value="Genomic_DNA"/>
</dbReference>
<evidence type="ECO:0000256" key="2">
    <source>
        <dbReference type="SAM" id="SignalP"/>
    </source>
</evidence>
<gene>
    <name evidence="4" type="ORF">FNT36_11360</name>
</gene>